<proteinExistence type="predicted"/>
<protein>
    <submittedName>
        <fullName evidence="2">Uncharacterized protein</fullName>
    </submittedName>
</protein>
<dbReference type="Proteomes" id="UP000053424">
    <property type="component" value="Unassembled WGS sequence"/>
</dbReference>
<dbReference type="AlphaFoldDB" id="A0A0C3C5X6"/>
<reference evidence="3" key="2">
    <citation type="submission" date="2015-01" db="EMBL/GenBank/DDBJ databases">
        <title>Evolutionary Origins and Diversification of the Mycorrhizal Mutualists.</title>
        <authorList>
            <consortium name="DOE Joint Genome Institute"/>
            <consortium name="Mycorrhizal Genomics Consortium"/>
            <person name="Kohler A."/>
            <person name="Kuo A."/>
            <person name="Nagy L.G."/>
            <person name="Floudas D."/>
            <person name="Copeland A."/>
            <person name="Barry K.W."/>
            <person name="Cichocki N."/>
            <person name="Veneault-Fourrey C."/>
            <person name="LaButti K."/>
            <person name="Lindquist E.A."/>
            <person name="Lipzen A."/>
            <person name="Lundell T."/>
            <person name="Morin E."/>
            <person name="Murat C."/>
            <person name="Riley R."/>
            <person name="Ohm R."/>
            <person name="Sun H."/>
            <person name="Tunlid A."/>
            <person name="Henrissat B."/>
            <person name="Grigoriev I.V."/>
            <person name="Hibbett D.S."/>
            <person name="Martin F."/>
        </authorList>
    </citation>
    <scope>NUCLEOTIDE SEQUENCE [LARGE SCALE GENOMIC DNA]</scope>
    <source>
        <strain evidence="3">h7</strain>
    </source>
</reference>
<evidence type="ECO:0000256" key="1">
    <source>
        <dbReference type="SAM" id="MobiDB-lite"/>
    </source>
</evidence>
<dbReference type="HOGENOM" id="CLU_2622311_0_0_1"/>
<accession>A0A0C3C5X6</accession>
<organism evidence="2 3">
    <name type="scientific">Hebeloma cylindrosporum</name>
    <dbReference type="NCBI Taxonomy" id="76867"/>
    <lineage>
        <taxon>Eukaryota</taxon>
        <taxon>Fungi</taxon>
        <taxon>Dikarya</taxon>
        <taxon>Basidiomycota</taxon>
        <taxon>Agaricomycotina</taxon>
        <taxon>Agaricomycetes</taxon>
        <taxon>Agaricomycetidae</taxon>
        <taxon>Agaricales</taxon>
        <taxon>Agaricineae</taxon>
        <taxon>Hymenogastraceae</taxon>
        <taxon>Hebeloma</taxon>
    </lineage>
</organism>
<feature type="region of interest" description="Disordered" evidence="1">
    <location>
        <begin position="16"/>
        <end position="53"/>
    </location>
</feature>
<dbReference type="EMBL" id="KN831774">
    <property type="protein sequence ID" value="KIM44265.1"/>
    <property type="molecule type" value="Genomic_DNA"/>
</dbReference>
<reference evidence="2 3" key="1">
    <citation type="submission" date="2014-04" db="EMBL/GenBank/DDBJ databases">
        <authorList>
            <consortium name="DOE Joint Genome Institute"/>
            <person name="Kuo A."/>
            <person name="Gay G."/>
            <person name="Dore J."/>
            <person name="Kohler A."/>
            <person name="Nagy L.G."/>
            <person name="Floudas D."/>
            <person name="Copeland A."/>
            <person name="Barry K.W."/>
            <person name="Cichocki N."/>
            <person name="Veneault-Fourrey C."/>
            <person name="LaButti K."/>
            <person name="Lindquist E.A."/>
            <person name="Lipzen A."/>
            <person name="Lundell T."/>
            <person name="Morin E."/>
            <person name="Murat C."/>
            <person name="Sun H."/>
            <person name="Tunlid A."/>
            <person name="Henrissat B."/>
            <person name="Grigoriev I.V."/>
            <person name="Hibbett D.S."/>
            <person name="Martin F."/>
            <person name="Nordberg H.P."/>
            <person name="Cantor M.N."/>
            <person name="Hua S.X."/>
        </authorList>
    </citation>
    <scope>NUCLEOTIDE SEQUENCE [LARGE SCALE GENOMIC DNA]</scope>
    <source>
        <strain evidence="3">h7</strain>
    </source>
</reference>
<evidence type="ECO:0000313" key="2">
    <source>
        <dbReference type="EMBL" id="KIM44265.1"/>
    </source>
</evidence>
<gene>
    <name evidence="2" type="ORF">M413DRAFT_443285</name>
</gene>
<sequence length="78" mass="8869">MSTSTCQGTYLKHPQVRQSTTVAKKPAMAGDPGNGKVRPRTNNIHQRRKPRTSNYTFQASTNYRDNAHNRLAYTPEYT</sequence>
<evidence type="ECO:0000313" key="3">
    <source>
        <dbReference type="Proteomes" id="UP000053424"/>
    </source>
</evidence>
<keyword evidence="3" id="KW-1185">Reference proteome</keyword>
<name>A0A0C3C5X6_HEBCY</name>